<dbReference type="Proteomes" id="UP000824469">
    <property type="component" value="Unassembled WGS sequence"/>
</dbReference>
<evidence type="ECO:0000313" key="1">
    <source>
        <dbReference type="EMBL" id="KAH9321303.1"/>
    </source>
</evidence>
<proteinExistence type="predicted"/>
<protein>
    <submittedName>
        <fullName evidence="1">Uncharacterized protein</fullName>
    </submittedName>
</protein>
<organism evidence="1 2">
    <name type="scientific">Taxus chinensis</name>
    <name type="common">Chinese yew</name>
    <name type="synonym">Taxus wallichiana var. chinensis</name>
    <dbReference type="NCBI Taxonomy" id="29808"/>
    <lineage>
        <taxon>Eukaryota</taxon>
        <taxon>Viridiplantae</taxon>
        <taxon>Streptophyta</taxon>
        <taxon>Embryophyta</taxon>
        <taxon>Tracheophyta</taxon>
        <taxon>Spermatophyta</taxon>
        <taxon>Pinopsida</taxon>
        <taxon>Pinidae</taxon>
        <taxon>Conifers II</taxon>
        <taxon>Cupressales</taxon>
        <taxon>Taxaceae</taxon>
        <taxon>Taxus</taxon>
    </lineage>
</organism>
<comment type="caution">
    <text evidence="1">The sequence shown here is derived from an EMBL/GenBank/DDBJ whole genome shotgun (WGS) entry which is preliminary data.</text>
</comment>
<dbReference type="AlphaFoldDB" id="A0AA38LDN3"/>
<gene>
    <name evidence="1" type="ORF">KI387_015942</name>
</gene>
<feature type="non-terminal residue" evidence="1">
    <location>
        <position position="56"/>
    </location>
</feature>
<evidence type="ECO:0000313" key="2">
    <source>
        <dbReference type="Proteomes" id="UP000824469"/>
    </source>
</evidence>
<sequence>MAPKKALATGMKGKKKVEDNEFLKEMKDDTLGHVERLALVKKKHEALAATQNLHKE</sequence>
<keyword evidence="2" id="KW-1185">Reference proteome</keyword>
<dbReference type="EMBL" id="JAHRHJ020000003">
    <property type="protein sequence ID" value="KAH9321303.1"/>
    <property type="molecule type" value="Genomic_DNA"/>
</dbReference>
<name>A0AA38LDN3_TAXCH</name>
<accession>A0AA38LDN3</accession>
<reference evidence="1 2" key="1">
    <citation type="journal article" date="2021" name="Nat. Plants">
        <title>The Taxus genome provides insights into paclitaxel biosynthesis.</title>
        <authorList>
            <person name="Xiong X."/>
            <person name="Gou J."/>
            <person name="Liao Q."/>
            <person name="Li Y."/>
            <person name="Zhou Q."/>
            <person name="Bi G."/>
            <person name="Li C."/>
            <person name="Du R."/>
            <person name="Wang X."/>
            <person name="Sun T."/>
            <person name="Guo L."/>
            <person name="Liang H."/>
            <person name="Lu P."/>
            <person name="Wu Y."/>
            <person name="Zhang Z."/>
            <person name="Ro D.K."/>
            <person name="Shang Y."/>
            <person name="Huang S."/>
            <person name="Yan J."/>
        </authorList>
    </citation>
    <scope>NUCLEOTIDE SEQUENCE [LARGE SCALE GENOMIC DNA]</scope>
    <source>
        <strain evidence="1">Ta-2019</strain>
    </source>
</reference>